<evidence type="ECO:0000313" key="3">
    <source>
        <dbReference type="Proteomes" id="UP000562352"/>
    </source>
</evidence>
<name>A0A841D4U9_PLAVE</name>
<feature type="region of interest" description="Disordered" evidence="1">
    <location>
        <begin position="37"/>
        <end position="98"/>
    </location>
</feature>
<sequence>MRAAVTASSRCASASRALLPRSIVSCSQTGTEVIAQARSAAASGPRPGRSRPDPSSLRVAARKPWRSSPMRSSQAAAVSGSSRREASSAEATGRIRSA</sequence>
<reference evidence="2 3" key="1">
    <citation type="submission" date="2020-08" db="EMBL/GenBank/DDBJ databases">
        <title>Genomic Encyclopedia of Type Strains, Phase III (KMG-III): the genomes of soil and plant-associated and newly described type strains.</title>
        <authorList>
            <person name="Whitman W."/>
        </authorList>
    </citation>
    <scope>NUCLEOTIDE SEQUENCE [LARGE SCALE GENOMIC DNA]</scope>
    <source>
        <strain evidence="2 3">CECT 3303</strain>
    </source>
</reference>
<dbReference type="Proteomes" id="UP000562352">
    <property type="component" value="Unassembled WGS sequence"/>
</dbReference>
<gene>
    <name evidence="2" type="ORF">FHS22_002726</name>
</gene>
<protein>
    <submittedName>
        <fullName evidence="2">Uncharacterized protein</fullName>
    </submittedName>
</protein>
<accession>A0A841D4U9</accession>
<keyword evidence="3" id="KW-1185">Reference proteome</keyword>
<evidence type="ECO:0000256" key="1">
    <source>
        <dbReference type="SAM" id="MobiDB-lite"/>
    </source>
</evidence>
<comment type="caution">
    <text evidence="2">The sequence shown here is derived from an EMBL/GenBank/DDBJ whole genome shotgun (WGS) entry which is preliminary data.</text>
</comment>
<proteinExistence type="predicted"/>
<dbReference type="AlphaFoldDB" id="A0A841D4U9"/>
<evidence type="ECO:0000313" key="2">
    <source>
        <dbReference type="EMBL" id="MBB5963447.1"/>
    </source>
</evidence>
<organism evidence="2 3">
    <name type="scientific">Planomonospora venezuelensis</name>
    <dbReference type="NCBI Taxonomy" id="1999"/>
    <lineage>
        <taxon>Bacteria</taxon>
        <taxon>Bacillati</taxon>
        <taxon>Actinomycetota</taxon>
        <taxon>Actinomycetes</taxon>
        <taxon>Streptosporangiales</taxon>
        <taxon>Streptosporangiaceae</taxon>
        <taxon>Planomonospora</taxon>
    </lineage>
</organism>
<feature type="compositionally biased region" description="Low complexity" evidence="1">
    <location>
        <begin position="37"/>
        <end position="47"/>
    </location>
</feature>
<dbReference type="EMBL" id="JACHJJ010000007">
    <property type="protein sequence ID" value="MBB5963447.1"/>
    <property type="molecule type" value="Genomic_DNA"/>
</dbReference>
<dbReference type="RefSeq" id="WP_184941571.1">
    <property type="nucleotide sequence ID" value="NZ_BAAAWZ010000004.1"/>
</dbReference>